<dbReference type="OMA" id="HISIGWG"/>
<reference evidence="1 5" key="2">
    <citation type="submission" date="2019-07" db="EMBL/GenBank/DDBJ databases">
        <title>Draft genome Sequence of Chlorobium phaeovibrioides sp. strain PhvTcv-s14, from the Phylum Chlorobi.</title>
        <authorList>
            <person name="Babenko V."/>
            <person name="Boldyreva D."/>
            <person name="Kanygina A."/>
            <person name="Selezneva O."/>
            <person name="Akopiyan T."/>
            <person name="Lunina O."/>
        </authorList>
    </citation>
    <scope>NUCLEOTIDE SEQUENCE [LARGE SCALE GENOMIC DNA]</scope>
    <source>
        <strain evidence="1 5">GrTcv12</strain>
    </source>
</reference>
<gene>
    <name evidence="3" type="ORF">EKD02_06405</name>
    <name evidence="1" type="ORF">FP507_00700</name>
    <name evidence="2" type="ORF">GJ685_03585</name>
</gene>
<evidence type="ECO:0000313" key="4">
    <source>
        <dbReference type="Proteomes" id="UP000279908"/>
    </source>
</evidence>
<evidence type="ECO:0000313" key="1">
    <source>
        <dbReference type="EMBL" id="KAA6231792.1"/>
    </source>
</evidence>
<protein>
    <submittedName>
        <fullName evidence="3">Uncharacterized protein</fullName>
    </submittedName>
</protein>
<organism evidence="3 4">
    <name type="scientific">Chlorobium phaeovibrioides</name>
    <dbReference type="NCBI Taxonomy" id="1094"/>
    <lineage>
        <taxon>Bacteria</taxon>
        <taxon>Pseudomonadati</taxon>
        <taxon>Chlorobiota</taxon>
        <taxon>Chlorobiia</taxon>
        <taxon>Chlorobiales</taxon>
        <taxon>Chlorobiaceae</taxon>
        <taxon>Chlorobium/Pelodictyon group</taxon>
        <taxon>Chlorobium</taxon>
    </lineage>
</organism>
<evidence type="ECO:0000313" key="3">
    <source>
        <dbReference type="EMBL" id="RTY37751.1"/>
    </source>
</evidence>
<dbReference type="Proteomes" id="UP000279908">
    <property type="component" value="Unassembled WGS sequence"/>
</dbReference>
<dbReference type="Proteomes" id="UP000327458">
    <property type="component" value="Unassembled WGS sequence"/>
</dbReference>
<name>A0A3S0U167_CHLPH</name>
<sequence>MLIFDVTCSSCLFSPGTFAREGSMYVVDDDGTRVRCMHPLEHKAIEAVLGKDAGVDIVKRRTGRQHQWLCFRCSGVSELDSQVDRVGCALCGSSVGRFFYDLDGRPCPSCGEGPMKVVETGLVS</sequence>
<dbReference type="Proteomes" id="UP000489351">
    <property type="component" value="Unassembled WGS sequence"/>
</dbReference>
<reference evidence="2 6" key="3">
    <citation type="submission" date="2019-11" db="EMBL/GenBank/DDBJ databases">
        <title>Green- and brown-colored morphotypes of Chlorobia in the stratified aquatic ecosystems of Kandalaksha Gulf (White Sea): A model for study of the accessory genome evolution.</title>
        <authorList>
            <person name="Grouzdev D.S."/>
        </authorList>
    </citation>
    <scope>NUCLEOTIDE SEQUENCE [LARGE SCALE GENOMIC DNA]</scope>
    <source>
        <strain evidence="2 6">ZM</strain>
    </source>
</reference>
<dbReference type="EMBL" id="RXYK01000008">
    <property type="protein sequence ID" value="RTY37751.1"/>
    <property type="molecule type" value="Genomic_DNA"/>
</dbReference>
<reference evidence="3 4" key="1">
    <citation type="submission" date="2018-12" db="EMBL/GenBank/DDBJ databases">
        <authorList>
            <person name="Lunina O.N."/>
            <person name="Grouzdev D.S."/>
            <person name="Gorlenko V.M."/>
            <person name="Savvichev A.S."/>
        </authorList>
    </citation>
    <scope>NUCLEOTIDE SEQUENCE [LARGE SCALE GENOMIC DNA]</scope>
    <source>
        <strain evidence="3 4">BrKhr-17</strain>
    </source>
</reference>
<proteinExistence type="predicted"/>
<evidence type="ECO:0000313" key="2">
    <source>
        <dbReference type="EMBL" id="MWV54145.1"/>
    </source>
</evidence>
<dbReference type="RefSeq" id="WP_011889369.1">
    <property type="nucleotide sequence ID" value="NZ_RXYJ01000008.1"/>
</dbReference>
<dbReference type="EMBL" id="VMRG01000001">
    <property type="protein sequence ID" value="KAA6231792.1"/>
    <property type="molecule type" value="Genomic_DNA"/>
</dbReference>
<evidence type="ECO:0000313" key="5">
    <source>
        <dbReference type="Proteomes" id="UP000327458"/>
    </source>
</evidence>
<evidence type="ECO:0000313" key="6">
    <source>
        <dbReference type="Proteomes" id="UP000489351"/>
    </source>
</evidence>
<dbReference type="EMBL" id="WUBZ01000008">
    <property type="protein sequence ID" value="MWV54145.1"/>
    <property type="molecule type" value="Genomic_DNA"/>
</dbReference>
<keyword evidence="6" id="KW-1185">Reference proteome</keyword>
<comment type="caution">
    <text evidence="3">The sequence shown here is derived from an EMBL/GenBank/DDBJ whole genome shotgun (WGS) entry which is preliminary data.</text>
</comment>
<dbReference type="AlphaFoldDB" id="A0A3S0U167"/>
<accession>A0A3S0U167</accession>